<dbReference type="RefSeq" id="WP_277927976.1">
    <property type="nucleotide sequence ID" value="NZ_JACJTC010000030.1"/>
</dbReference>
<dbReference type="Proteomes" id="UP000606396">
    <property type="component" value="Unassembled WGS sequence"/>
</dbReference>
<evidence type="ECO:0000256" key="1">
    <source>
        <dbReference type="ARBA" id="ARBA00009299"/>
    </source>
</evidence>
<comment type="similarity">
    <text evidence="1">Belongs to the CpcE/RpcE/PecE family.</text>
</comment>
<protein>
    <submittedName>
        <fullName evidence="5">NTPase</fullName>
    </submittedName>
</protein>
<keyword evidence="6" id="KW-1185">Reference proteome</keyword>
<evidence type="ECO:0000313" key="6">
    <source>
        <dbReference type="Proteomes" id="UP000606396"/>
    </source>
</evidence>
<dbReference type="Gene3D" id="1.25.10.10">
    <property type="entry name" value="Leucine-rich Repeat Variant"/>
    <property type="match status" value="1"/>
</dbReference>
<proteinExistence type="inferred from homology"/>
<dbReference type="InterPro" id="IPR021133">
    <property type="entry name" value="HEAT_type_2"/>
</dbReference>
<accession>A0ABR8HKT2</accession>
<keyword evidence="2" id="KW-0042">Antenna complex</keyword>
<dbReference type="PROSITE" id="PS50077">
    <property type="entry name" value="HEAT_REPEAT"/>
    <property type="match status" value="1"/>
</dbReference>
<reference evidence="5 6" key="1">
    <citation type="journal article" date="2020" name="ISME J.">
        <title>Comparative genomics reveals insights into cyanobacterial evolution and habitat adaptation.</title>
        <authorList>
            <person name="Chen M.Y."/>
            <person name="Teng W.K."/>
            <person name="Zhao L."/>
            <person name="Hu C.X."/>
            <person name="Zhou Y.K."/>
            <person name="Han B.P."/>
            <person name="Song L.R."/>
            <person name="Shu W.S."/>
        </authorList>
    </citation>
    <scope>NUCLEOTIDE SEQUENCE [LARGE SCALE GENOMIC DNA]</scope>
    <source>
        <strain evidence="5 6">FACHB-252</strain>
    </source>
</reference>
<keyword evidence="4" id="KW-0456">Lyase</keyword>
<organism evidence="5 6">
    <name type="scientific">Nostoc punctiforme FACHB-252</name>
    <dbReference type="NCBI Taxonomy" id="1357509"/>
    <lineage>
        <taxon>Bacteria</taxon>
        <taxon>Bacillati</taxon>
        <taxon>Cyanobacteriota</taxon>
        <taxon>Cyanophyceae</taxon>
        <taxon>Nostocales</taxon>
        <taxon>Nostocaceae</taxon>
        <taxon>Nostoc</taxon>
    </lineage>
</organism>
<evidence type="ECO:0000313" key="5">
    <source>
        <dbReference type="EMBL" id="MBD2615700.1"/>
    </source>
</evidence>
<dbReference type="SUPFAM" id="SSF48371">
    <property type="entry name" value="ARM repeat"/>
    <property type="match status" value="1"/>
</dbReference>
<comment type="caution">
    <text evidence="5">The sequence shown here is derived from an EMBL/GenBank/DDBJ whole genome shotgun (WGS) entry which is preliminary data.</text>
</comment>
<feature type="non-terminal residue" evidence="5">
    <location>
        <position position="1"/>
    </location>
</feature>
<sequence length="115" mass="13817">KNFKDDLETKTFLKQRATQDDNYNVRRAAVQELAKHFKYQLELFEIYYQCGVNDPFKDSHEPFFKPNPRRIALEIIIKQFPQDDQTLPLLRDRAENDPDEKVREFAQKKLAELEK</sequence>
<dbReference type="InterPro" id="IPR016024">
    <property type="entry name" value="ARM-type_fold"/>
</dbReference>
<dbReference type="EMBL" id="JACJTC010000030">
    <property type="protein sequence ID" value="MBD2615700.1"/>
    <property type="molecule type" value="Genomic_DNA"/>
</dbReference>
<evidence type="ECO:0000256" key="2">
    <source>
        <dbReference type="ARBA" id="ARBA00022549"/>
    </source>
</evidence>
<evidence type="ECO:0000256" key="4">
    <source>
        <dbReference type="ARBA" id="ARBA00023239"/>
    </source>
</evidence>
<dbReference type="InterPro" id="IPR011989">
    <property type="entry name" value="ARM-like"/>
</dbReference>
<gene>
    <name evidence="5" type="ORF">H6G94_31365</name>
</gene>
<name>A0ABR8HKT2_NOSPU</name>
<evidence type="ECO:0000256" key="3">
    <source>
        <dbReference type="ARBA" id="ARBA00022738"/>
    </source>
</evidence>
<keyword evidence="3" id="KW-0605">Phycobilisome</keyword>